<keyword evidence="3" id="KW-0520">NAD</keyword>
<dbReference type="STRING" id="152268.A6K24_00315"/>
<evidence type="ECO:0000256" key="3">
    <source>
        <dbReference type="ARBA" id="ARBA00023027"/>
    </source>
</evidence>
<dbReference type="InterPro" id="IPR029154">
    <property type="entry name" value="HIBADH-like_NADP-bd"/>
</dbReference>
<dbReference type="AlphaFoldDB" id="A0A179T791"/>
<evidence type="ECO:0008006" key="9">
    <source>
        <dbReference type="Google" id="ProtNLM"/>
    </source>
</evidence>
<feature type="active site" evidence="4">
    <location>
        <position position="160"/>
    </location>
</feature>
<dbReference type="Gene3D" id="3.40.50.720">
    <property type="entry name" value="NAD(P)-binding Rossmann-like Domain"/>
    <property type="match status" value="1"/>
</dbReference>
<dbReference type="PANTHER" id="PTHR43060">
    <property type="entry name" value="3-HYDROXYISOBUTYRATE DEHYDROGENASE-LIKE 1, MITOCHONDRIAL-RELATED"/>
    <property type="match status" value="1"/>
</dbReference>
<dbReference type="Gene3D" id="1.10.1040.10">
    <property type="entry name" value="N-(1-d-carboxylethyl)-l-norvaline Dehydrogenase, domain 2"/>
    <property type="match status" value="1"/>
</dbReference>
<dbReference type="GO" id="GO:0050661">
    <property type="term" value="F:NADP binding"/>
    <property type="evidence" value="ECO:0007669"/>
    <property type="project" value="InterPro"/>
</dbReference>
<evidence type="ECO:0000256" key="4">
    <source>
        <dbReference type="PIRSR" id="PIRSR000103-1"/>
    </source>
</evidence>
<comment type="caution">
    <text evidence="7">The sequence shown here is derived from an EMBL/GenBank/DDBJ whole genome shotgun (WGS) entry which is preliminary data.</text>
</comment>
<dbReference type="InterPro" id="IPR006115">
    <property type="entry name" value="6PGDH_NADP-bd"/>
</dbReference>
<dbReference type="InterPro" id="IPR013328">
    <property type="entry name" value="6PGD_dom2"/>
</dbReference>
<dbReference type="SUPFAM" id="SSF51735">
    <property type="entry name" value="NAD(P)-binding Rossmann-fold domains"/>
    <property type="match status" value="1"/>
</dbReference>
<protein>
    <recommendedName>
        <fullName evidence="9">NAD(P)-dependent oxidoreductase</fullName>
    </recommendedName>
</protein>
<evidence type="ECO:0000256" key="2">
    <source>
        <dbReference type="ARBA" id="ARBA00023002"/>
    </source>
</evidence>
<dbReference type="PIRSF" id="PIRSF000103">
    <property type="entry name" value="HIBADH"/>
    <property type="match status" value="1"/>
</dbReference>
<dbReference type="OrthoDB" id="9786703at2"/>
<comment type="similarity">
    <text evidence="1">Belongs to the HIBADH-related family.</text>
</comment>
<dbReference type="GO" id="GO:0051287">
    <property type="term" value="F:NAD binding"/>
    <property type="evidence" value="ECO:0007669"/>
    <property type="project" value="InterPro"/>
</dbReference>
<sequence>MGFPMAKRLCEAGYKLLIAVHKNHEKVEKLKEKGAIIKESFKEVILNSDIILTILPADEQVKKVLLQEEVVDNLKENQVLIEMTSCSPKTMKKIFYVYESKGVKVLDAPVSGGTGGAENGTLTLMIGGDANLVVDVSPILDKISTKKVIVGEAGAGKTVKMINQMLASIHMLAASEAFALAKQSNVDLQTLKDVIETSSGNSWVFQNKYENLMSQNFALGFRLRLMVKDINIALEEGGILELPLTNLTSNVYKMALQDYGEMDISAVSKKVF</sequence>
<evidence type="ECO:0000259" key="5">
    <source>
        <dbReference type="Pfam" id="PF03446"/>
    </source>
</evidence>
<feature type="domain" description="6-phosphogluconate dehydrogenase NADP-binding" evidence="5">
    <location>
        <begin position="1"/>
        <end position="151"/>
    </location>
</feature>
<organism evidence="7 8">
    <name type="scientific">Metabacillus litoralis</name>
    <dbReference type="NCBI Taxonomy" id="152268"/>
    <lineage>
        <taxon>Bacteria</taxon>
        <taxon>Bacillati</taxon>
        <taxon>Bacillota</taxon>
        <taxon>Bacilli</taxon>
        <taxon>Bacillales</taxon>
        <taxon>Bacillaceae</taxon>
        <taxon>Metabacillus</taxon>
    </lineage>
</organism>
<dbReference type="Pfam" id="PF03446">
    <property type="entry name" value="NAD_binding_2"/>
    <property type="match status" value="1"/>
</dbReference>
<evidence type="ECO:0000313" key="8">
    <source>
        <dbReference type="Proteomes" id="UP000078534"/>
    </source>
</evidence>
<evidence type="ECO:0000259" key="6">
    <source>
        <dbReference type="Pfam" id="PF14833"/>
    </source>
</evidence>
<dbReference type="InterPro" id="IPR036291">
    <property type="entry name" value="NAD(P)-bd_dom_sf"/>
</dbReference>
<keyword evidence="2" id="KW-0560">Oxidoreductase</keyword>
<proteinExistence type="inferred from homology"/>
<dbReference type="Pfam" id="PF14833">
    <property type="entry name" value="NAD_binding_11"/>
    <property type="match status" value="1"/>
</dbReference>
<reference evidence="8" key="1">
    <citation type="submission" date="2016-04" db="EMBL/GenBank/DDBJ databases">
        <authorList>
            <person name="Lyu Z."/>
            <person name="Lyu W."/>
        </authorList>
    </citation>
    <scope>NUCLEOTIDE SEQUENCE [LARGE SCALE GENOMIC DNA]</scope>
    <source>
        <strain evidence="8">C44</strain>
    </source>
</reference>
<feature type="domain" description="3-hydroxyisobutyrate dehydrogenase-like NAD-binding" evidence="6">
    <location>
        <begin position="154"/>
        <end position="267"/>
    </location>
</feature>
<dbReference type="InterPro" id="IPR015815">
    <property type="entry name" value="HIBADH-related"/>
</dbReference>
<name>A0A179T791_9BACI</name>
<evidence type="ECO:0000256" key="1">
    <source>
        <dbReference type="ARBA" id="ARBA00009080"/>
    </source>
</evidence>
<dbReference type="InterPro" id="IPR008927">
    <property type="entry name" value="6-PGluconate_DH-like_C_sf"/>
</dbReference>
<keyword evidence="8" id="KW-1185">Reference proteome</keyword>
<dbReference type="PANTHER" id="PTHR43060:SF15">
    <property type="entry name" value="3-HYDROXYISOBUTYRATE DEHYDROGENASE-LIKE 1, MITOCHONDRIAL-RELATED"/>
    <property type="match status" value="1"/>
</dbReference>
<evidence type="ECO:0000313" key="7">
    <source>
        <dbReference type="EMBL" id="OAS89049.1"/>
    </source>
</evidence>
<dbReference type="Proteomes" id="UP000078534">
    <property type="component" value="Unassembled WGS sequence"/>
</dbReference>
<accession>A0A179T791</accession>
<dbReference type="EMBL" id="LWSG01000001">
    <property type="protein sequence ID" value="OAS89049.1"/>
    <property type="molecule type" value="Genomic_DNA"/>
</dbReference>
<gene>
    <name evidence="7" type="ORF">A6K24_00315</name>
</gene>
<dbReference type="SUPFAM" id="SSF48179">
    <property type="entry name" value="6-phosphogluconate dehydrogenase C-terminal domain-like"/>
    <property type="match status" value="1"/>
</dbReference>
<dbReference type="GO" id="GO:0016491">
    <property type="term" value="F:oxidoreductase activity"/>
    <property type="evidence" value="ECO:0007669"/>
    <property type="project" value="UniProtKB-KW"/>
</dbReference>